<dbReference type="InterPro" id="IPR025705">
    <property type="entry name" value="Beta_hexosaminidase_sua/sub"/>
</dbReference>
<evidence type="ECO:0000313" key="10">
    <source>
        <dbReference type="EMBL" id="CAJ2510584.1"/>
    </source>
</evidence>
<keyword evidence="5" id="KW-0326">Glycosidase</keyword>
<dbReference type="InterPro" id="IPR015882">
    <property type="entry name" value="HEX_bac_N"/>
</dbReference>
<dbReference type="InterPro" id="IPR015883">
    <property type="entry name" value="Glyco_hydro_20_cat"/>
</dbReference>
<feature type="region of interest" description="Disordered" evidence="7">
    <location>
        <begin position="696"/>
        <end position="737"/>
    </location>
</feature>
<dbReference type="SUPFAM" id="SSF55545">
    <property type="entry name" value="beta-N-acetylhexosaminidase-like domain"/>
    <property type="match status" value="1"/>
</dbReference>
<dbReference type="GO" id="GO:0004563">
    <property type="term" value="F:beta-N-acetylhexosaminidase activity"/>
    <property type="evidence" value="ECO:0007669"/>
    <property type="project" value="UniProtKB-EC"/>
</dbReference>
<evidence type="ECO:0000259" key="8">
    <source>
        <dbReference type="Pfam" id="PF00728"/>
    </source>
</evidence>
<dbReference type="Proteomes" id="UP001295740">
    <property type="component" value="Unassembled WGS sequence"/>
</dbReference>
<dbReference type="InterPro" id="IPR017853">
    <property type="entry name" value="GH"/>
</dbReference>
<name>A0AAI8VT56_9PEZI</name>
<accession>A0AAI8VT56</accession>
<keyword evidence="4" id="KW-0378">Hydrolase</keyword>
<feature type="domain" description="Glycoside hydrolase family 20 catalytic" evidence="8">
    <location>
        <begin position="163"/>
        <end position="327"/>
    </location>
</feature>
<dbReference type="PANTHER" id="PTHR43678:SF1">
    <property type="entry name" value="BETA-N-ACETYLHEXOSAMINIDASE"/>
    <property type="match status" value="1"/>
</dbReference>
<evidence type="ECO:0000313" key="11">
    <source>
        <dbReference type="Proteomes" id="UP001295740"/>
    </source>
</evidence>
<keyword evidence="11" id="KW-1185">Reference proteome</keyword>
<protein>
    <recommendedName>
        <fullName evidence="3">beta-N-acetylhexosaminidase</fullName>
        <ecNumber evidence="3">3.2.1.52</ecNumber>
    </recommendedName>
</protein>
<dbReference type="PRINTS" id="PR00738">
    <property type="entry name" value="GLHYDRLASE20"/>
</dbReference>
<dbReference type="SUPFAM" id="SSF51445">
    <property type="entry name" value="(Trans)glycosidases"/>
    <property type="match status" value="1"/>
</dbReference>
<evidence type="ECO:0000259" key="9">
    <source>
        <dbReference type="Pfam" id="PF02838"/>
    </source>
</evidence>
<dbReference type="GO" id="GO:0005975">
    <property type="term" value="P:carbohydrate metabolic process"/>
    <property type="evidence" value="ECO:0007669"/>
    <property type="project" value="InterPro"/>
</dbReference>
<sequence length="737" mass="81115">MLGAVALQPLPPVAPSLPNGSHAGFVLGEIPATVFITTSFASHRDSQGLSLIPPSGQEFAETFIQDLGSSTGKQWKLQVVHDFPSNVSGIFLGQYQGDPDTFLYEDGVPSEEGYVLAAGNGRVTIHGSGARGMWWGTRTLLQQLMISNWSSLRAMQVTDTPAYETRGFMLDAGRKWYSKAFLKELCTWYVHASFFKMNEFHYHTSDNYPLNRGHNETWNNVYAQFSLHPESQDLQGLVQRPSQTLSRAEFEELQEHCARRGITIIPEIEAPSHCLSITKWRPELALDKKDLLNLTHPDAIPTVKRIWEDFLPWFQTKEVHIGADEYDSTLADDYISFVNEMSTFINETSGKKTRIWGTFEPSNHLTISKDVVVQHWQYGQSDPVQLQADGYDVVNTEDWWAYMSLKNDHMPVLPAPYPQFFNESRILNFAAQGGWQWQPALFNPVNVTEQLADGARGNRGAIMAAWNDNGPDATTQIEAYYAMRRGIPLVAARAWNGARDPSLEASTIDASIDFLSAKAPGQNLDRRLQGQDDSSNDDVLVSWTRGSEVDTNAVSLGYGSKGMNYTLTLSVIGPFSLSSDDVILTLSEAGSLVFHSDGVEYPLRSVSEDDGFEEAHPGRIWANATTSSHKTVTISMPAEVTVTGDTIGGSRVWVDGAFVGRFEVFVFGGKNTLFSWSQMAFVAPLESLTGGVESLTLQNDVSPPSSSGEDAELSTSGAAAGPENRRRLGRVAAGALA</sequence>
<evidence type="ECO:0000256" key="3">
    <source>
        <dbReference type="ARBA" id="ARBA00012663"/>
    </source>
</evidence>
<feature type="domain" description="Beta-hexosaminidase bacterial type N-terminal" evidence="9">
    <location>
        <begin position="105"/>
        <end position="159"/>
    </location>
</feature>
<evidence type="ECO:0000256" key="6">
    <source>
        <dbReference type="PIRSR" id="PIRSR625705-1"/>
    </source>
</evidence>
<evidence type="ECO:0000256" key="1">
    <source>
        <dbReference type="ARBA" id="ARBA00001231"/>
    </source>
</evidence>
<reference evidence="10" key="1">
    <citation type="submission" date="2023-10" db="EMBL/GenBank/DDBJ databases">
        <authorList>
            <person name="Hackl T."/>
        </authorList>
    </citation>
    <scope>NUCLEOTIDE SEQUENCE</scope>
</reference>
<comment type="similarity">
    <text evidence="2">Belongs to the glycosyl hydrolase 20 family.</text>
</comment>
<dbReference type="EC" id="3.2.1.52" evidence="3"/>
<evidence type="ECO:0000256" key="4">
    <source>
        <dbReference type="ARBA" id="ARBA00022801"/>
    </source>
</evidence>
<dbReference type="CDD" id="cd06564">
    <property type="entry name" value="GH20_DspB_LnbB-like"/>
    <property type="match status" value="1"/>
</dbReference>
<comment type="catalytic activity">
    <reaction evidence="1">
        <text>Hydrolysis of terminal non-reducing N-acetyl-D-hexosamine residues in N-acetyl-beta-D-hexosaminides.</text>
        <dbReference type="EC" id="3.2.1.52"/>
    </reaction>
</comment>
<dbReference type="Pfam" id="PF02838">
    <property type="entry name" value="Glyco_hydro_20b"/>
    <property type="match status" value="1"/>
</dbReference>
<dbReference type="EMBL" id="CAUWAG010000018">
    <property type="protein sequence ID" value="CAJ2510584.1"/>
    <property type="molecule type" value="Genomic_DNA"/>
</dbReference>
<feature type="active site" description="Proton donor" evidence="6">
    <location>
        <position position="325"/>
    </location>
</feature>
<proteinExistence type="inferred from homology"/>
<dbReference type="InterPro" id="IPR029018">
    <property type="entry name" value="Hex-like_dom2"/>
</dbReference>
<gene>
    <name evidence="10" type="ORF">KHLLAP_LOCUS11052</name>
</gene>
<dbReference type="Gene3D" id="3.30.379.10">
    <property type="entry name" value="Chitobiase/beta-hexosaminidase domain 2-like"/>
    <property type="match status" value="1"/>
</dbReference>
<dbReference type="PANTHER" id="PTHR43678">
    <property type="entry name" value="PUTATIVE (AFU_ORTHOLOGUE AFUA_2G00640)-RELATED"/>
    <property type="match status" value="1"/>
</dbReference>
<dbReference type="InterPro" id="IPR052764">
    <property type="entry name" value="GH20_Enzymes"/>
</dbReference>
<comment type="caution">
    <text evidence="10">The sequence shown here is derived from an EMBL/GenBank/DDBJ whole genome shotgun (WGS) entry which is preliminary data.</text>
</comment>
<dbReference type="Gene3D" id="3.20.20.80">
    <property type="entry name" value="Glycosidases"/>
    <property type="match status" value="1"/>
</dbReference>
<dbReference type="AlphaFoldDB" id="A0AAI8VT56"/>
<organism evidence="10 11">
    <name type="scientific">Anthostomella pinea</name>
    <dbReference type="NCBI Taxonomy" id="933095"/>
    <lineage>
        <taxon>Eukaryota</taxon>
        <taxon>Fungi</taxon>
        <taxon>Dikarya</taxon>
        <taxon>Ascomycota</taxon>
        <taxon>Pezizomycotina</taxon>
        <taxon>Sordariomycetes</taxon>
        <taxon>Xylariomycetidae</taxon>
        <taxon>Xylariales</taxon>
        <taxon>Xylariaceae</taxon>
        <taxon>Anthostomella</taxon>
    </lineage>
</organism>
<evidence type="ECO:0000256" key="2">
    <source>
        <dbReference type="ARBA" id="ARBA00006285"/>
    </source>
</evidence>
<evidence type="ECO:0000256" key="7">
    <source>
        <dbReference type="SAM" id="MobiDB-lite"/>
    </source>
</evidence>
<dbReference type="Pfam" id="PF00728">
    <property type="entry name" value="Glyco_hydro_20"/>
    <property type="match status" value="1"/>
</dbReference>
<feature type="compositionally biased region" description="Polar residues" evidence="7">
    <location>
        <begin position="696"/>
        <end position="717"/>
    </location>
</feature>
<evidence type="ECO:0000256" key="5">
    <source>
        <dbReference type="ARBA" id="ARBA00023295"/>
    </source>
</evidence>